<evidence type="ECO:0000313" key="2">
    <source>
        <dbReference type="EMBL" id="SER38105.1"/>
    </source>
</evidence>
<dbReference type="PANTHER" id="PTHR10724">
    <property type="entry name" value="30S RIBOSOMAL PROTEIN S1"/>
    <property type="match status" value="1"/>
</dbReference>
<sequence length="136" mass="15627">MTLKYKIGDILTGTVTGIQAYGVFVSLDEETQGLVHISECKHGYMENLQEFVKVGDIIQAKIIDIDEYTQKISLSMRALQSLDTPSEPAKRKRRKKRYTPSIGFVSLEQQMPKWIEEAKREFVESKNENKNEKENA</sequence>
<dbReference type="NCBIfam" id="NF040579">
    <property type="entry name" value="S1_dom_CvfD"/>
    <property type="match status" value="1"/>
</dbReference>
<dbReference type="Pfam" id="PF00575">
    <property type="entry name" value="S1"/>
    <property type="match status" value="1"/>
</dbReference>
<dbReference type="SMART" id="SM00316">
    <property type="entry name" value="S1"/>
    <property type="match status" value="1"/>
</dbReference>
<protein>
    <submittedName>
        <fullName evidence="2">General stress protein 13</fullName>
    </submittedName>
</protein>
<accession>A0A1H9NR14</accession>
<evidence type="ECO:0000259" key="1">
    <source>
        <dbReference type="PROSITE" id="PS50126"/>
    </source>
</evidence>
<dbReference type="GO" id="GO:0003735">
    <property type="term" value="F:structural constituent of ribosome"/>
    <property type="evidence" value="ECO:0007669"/>
    <property type="project" value="TreeGrafter"/>
</dbReference>
<dbReference type="InterPro" id="IPR012340">
    <property type="entry name" value="NA-bd_OB-fold"/>
</dbReference>
<organism evidence="2 3">
    <name type="scientific">Granulicatella balaenopterae</name>
    <dbReference type="NCBI Taxonomy" id="137733"/>
    <lineage>
        <taxon>Bacteria</taxon>
        <taxon>Bacillati</taxon>
        <taxon>Bacillota</taxon>
        <taxon>Bacilli</taxon>
        <taxon>Lactobacillales</taxon>
        <taxon>Carnobacteriaceae</taxon>
        <taxon>Granulicatella</taxon>
    </lineage>
</organism>
<dbReference type="AlphaFoldDB" id="A0A1H9NR14"/>
<dbReference type="Gene3D" id="2.40.50.140">
    <property type="entry name" value="Nucleic acid-binding proteins"/>
    <property type="match status" value="1"/>
</dbReference>
<dbReference type="STRING" id="137733.SAMN05421767_1443"/>
<dbReference type="GO" id="GO:0006412">
    <property type="term" value="P:translation"/>
    <property type="evidence" value="ECO:0007669"/>
    <property type="project" value="TreeGrafter"/>
</dbReference>
<dbReference type="PROSITE" id="PS50126">
    <property type="entry name" value="S1"/>
    <property type="match status" value="1"/>
</dbReference>
<dbReference type="FunFam" id="2.40.50.140:FF:000051">
    <property type="entry name" value="RNA-binding transcriptional accessory protein"/>
    <property type="match status" value="1"/>
</dbReference>
<name>A0A1H9NR14_9LACT</name>
<dbReference type="InterPro" id="IPR050437">
    <property type="entry name" value="Ribos_protein_bS1-like"/>
</dbReference>
<gene>
    <name evidence="2" type="ORF">SAMN05421767_1443</name>
</gene>
<dbReference type="OrthoDB" id="9810507at2"/>
<dbReference type="GO" id="GO:0003729">
    <property type="term" value="F:mRNA binding"/>
    <property type="evidence" value="ECO:0007669"/>
    <property type="project" value="TreeGrafter"/>
</dbReference>
<proteinExistence type="predicted"/>
<dbReference type="RefSeq" id="WP_089747647.1">
    <property type="nucleotide sequence ID" value="NZ_FOGF01000044.1"/>
</dbReference>
<feature type="domain" description="S1 motif" evidence="1">
    <location>
        <begin position="8"/>
        <end position="77"/>
    </location>
</feature>
<dbReference type="EMBL" id="FOGF01000044">
    <property type="protein sequence ID" value="SER38105.1"/>
    <property type="molecule type" value="Genomic_DNA"/>
</dbReference>
<dbReference type="GO" id="GO:0005737">
    <property type="term" value="C:cytoplasm"/>
    <property type="evidence" value="ECO:0007669"/>
    <property type="project" value="UniProtKB-ARBA"/>
</dbReference>
<reference evidence="2 3" key="1">
    <citation type="submission" date="2016-10" db="EMBL/GenBank/DDBJ databases">
        <authorList>
            <person name="de Groot N.N."/>
        </authorList>
    </citation>
    <scope>NUCLEOTIDE SEQUENCE [LARGE SCALE GENOMIC DNA]</scope>
    <source>
        <strain evidence="2 3">DSM 15827</strain>
    </source>
</reference>
<evidence type="ECO:0000313" key="3">
    <source>
        <dbReference type="Proteomes" id="UP000198556"/>
    </source>
</evidence>
<dbReference type="Proteomes" id="UP000198556">
    <property type="component" value="Unassembled WGS sequence"/>
</dbReference>
<keyword evidence="3" id="KW-1185">Reference proteome</keyword>
<dbReference type="InterPro" id="IPR003029">
    <property type="entry name" value="S1_domain"/>
</dbReference>
<dbReference type="SUPFAM" id="SSF50249">
    <property type="entry name" value="Nucleic acid-binding proteins"/>
    <property type="match status" value="1"/>
</dbReference>
<dbReference type="PANTHER" id="PTHR10724:SF10">
    <property type="entry name" value="S1 RNA-BINDING DOMAIN-CONTAINING PROTEIN 1"/>
    <property type="match status" value="1"/>
</dbReference>